<protein>
    <submittedName>
        <fullName evidence="1">Uncharacterized protein</fullName>
    </submittedName>
</protein>
<reference evidence="1" key="1">
    <citation type="submission" date="2016-03" db="EMBL/GenBank/DDBJ databases">
        <title>Mechanisms controlling the formation of the plant cell surface in tip-growing cells are functionally conserved among land plants.</title>
        <authorList>
            <person name="Honkanen S."/>
            <person name="Jones V.A."/>
            <person name="Morieri G."/>
            <person name="Champion C."/>
            <person name="Hetherington A.J."/>
            <person name="Kelly S."/>
            <person name="Saint-Marcoux D."/>
            <person name="Proust H."/>
            <person name="Prescott H."/>
            <person name="Dolan L."/>
        </authorList>
    </citation>
    <scope>NUCLEOTIDE SEQUENCE [LARGE SCALE GENOMIC DNA]</scope>
    <source>
        <tissue evidence="1">Whole gametophyte</tissue>
    </source>
</reference>
<sequence>MSKNNIVGRAQTGKLMVSQERQDHLEKEIAHHLGLVGREFQCGSINEDMVVNWDETHFVINMDNGKMLGFRGDNDVKYANDDEWTWQRELYKFEQIKSGEGFKNTYRKDGKSSSALKNLGKTWFLKLAASSVRAVNLMRDRNGVSYARKAMIWCGLSLDINGQWHSGQRSTELQEIIK</sequence>
<comment type="caution">
    <text evidence="1">The sequence shown here is derived from an EMBL/GenBank/DDBJ whole genome shotgun (WGS) entry which is preliminary data.</text>
</comment>
<accession>A0A176WAE9</accession>
<dbReference type="EMBL" id="LVLJ01001444">
    <property type="protein sequence ID" value="OAE29561.1"/>
    <property type="molecule type" value="Genomic_DNA"/>
</dbReference>
<organism evidence="1 2">
    <name type="scientific">Marchantia polymorpha subsp. ruderalis</name>
    <dbReference type="NCBI Taxonomy" id="1480154"/>
    <lineage>
        <taxon>Eukaryota</taxon>
        <taxon>Viridiplantae</taxon>
        <taxon>Streptophyta</taxon>
        <taxon>Embryophyta</taxon>
        <taxon>Marchantiophyta</taxon>
        <taxon>Marchantiopsida</taxon>
        <taxon>Marchantiidae</taxon>
        <taxon>Marchantiales</taxon>
        <taxon>Marchantiaceae</taxon>
        <taxon>Marchantia</taxon>
    </lineage>
</organism>
<evidence type="ECO:0000313" key="2">
    <source>
        <dbReference type="Proteomes" id="UP000077202"/>
    </source>
</evidence>
<dbReference type="Proteomes" id="UP000077202">
    <property type="component" value="Unassembled WGS sequence"/>
</dbReference>
<dbReference type="AlphaFoldDB" id="A0A176WAE9"/>
<proteinExistence type="predicted"/>
<name>A0A176WAE9_MARPO</name>
<evidence type="ECO:0000313" key="1">
    <source>
        <dbReference type="EMBL" id="OAE29561.1"/>
    </source>
</evidence>
<gene>
    <name evidence="1" type="ORF">AXG93_702s1140</name>
</gene>
<keyword evidence="2" id="KW-1185">Reference proteome</keyword>